<proteinExistence type="predicted"/>
<sequence>MQGLLTMDTTMMEKGVWAGCNNGSGRTVKIGNAFVFKGAIKITQ</sequence>
<dbReference type="EMBL" id="FQYX01000021">
    <property type="protein sequence ID" value="SHJ44589.1"/>
    <property type="molecule type" value="Genomic_DNA"/>
</dbReference>
<protein>
    <submittedName>
        <fullName evidence="1">Uncharacterized protein</fullName>
    </submittedName>
</protein>
<accession>A0A1M6JD10</accession>
<gene>
    <name evidence="1" type="ORF">SAMN04487911_12158</name>
</gene>
<dbReference type="STRING" id="558155.SAMN04487911_12158"/>
<name>A0A1M6JD10_9FLAO</name>
<dbReference type="Proteomes" id="UP000184231">
    <property type="component" value="Unassembled WGS sequence"/>
</dbReference>
<organism evidence="1 2">
    <name type="scientific">Arenibacter nanhaiticus</name>
    <dbReference type="NCBI Taxonomy" id="558155"/>
    <lineage>
        <taxon>Bacteria</taxon>
        <taxon>Pseudomonadati</taxon>
        <taxon>Bacteroidota</taxon>
        <taxon>Flavobacteriia</taxon>
        <taxon>Flavobacteriales</taxon>
        <taxon>Flavobacteriaceae</taxon>
        <taxon>Arenibacter</taxon>
    </lineage>
</organism>
<dbReference type="AlphaFoldDB" id="A0A1M6JD10"/>
<evidence type="ECO:0000313" key="2">
    <source>
        <dbReference type="Proteomes" id="UP000184231"/>
    </source>
</evidence>
<keyword evidence="2" id="KW-1185">Reference proteome</keyword>
<evidence type="ECO:0000313" key="1">
    <source>
        <dbReference type="EMBL" id="SHJ44589.1"/>
    </source>
</evidence>
<reference evidence="1 2" key="1">
    <citation type="submission" date="2016-11" db="EMBL/GenBank/DDBJ databases">
        <authorList>
            <person name="Jaros S."/>
            <person name="Januszkiewicz K."/>
            <person name="Wedrychowicz H."/>
        </authorList>
    </citation>
    <scope>NUCLEOTIDE SEQUENCE [LARGE SCALE GENOMIC DNA]</scope>
    <source>
        <strain evidence="1 2">CGMCC 1.8863</strain>
    </source>
</reference>